<dbReference type="Proteomes" id="UP000232149">
    <property type="component" value="Unassembled WGS sequence"/>
</dbReference>
<dbReference type="AlphaFoldDB" id="A0A2M9YK24"/>
<evidence type="ECO:0000256" key="1">
    <source>
        <dbReference type="SAM" id="MobiDB-lite"/>
    </source>
</evidence>
<organism evidence="2 5">
    <name type="scientific">Leptospira adleri</name>
    <dbReference type="NCBI Taxonomy" id="2023186"/>
    <lineage>
        <taxon>Bacteria</taxon>
        <taxon>Pseudomonadati</taxon>
        <taxon>Spirochaetota</taxon>
        <taxon>Spirochaetia</taxon>
        <taxon>Leptospirales</taxon>
        <taxon>Leptospiraceae</taxon>
        <taxon>Leptospira</taxon>
    </lineage>
</organism>
<protein>
    <submittedName>
        <fullName evidence="2">Uncharacterized protein</fullName>
    </submittedName>
</protein>
<evidence type="ECO:0000313" key="2">
    <source>
        <dbReference type="EMBL" id="PJZ51892.1"/>
    </source>
</evidence>
<proteinExistence type="predicted"/>
<accession>A0A2M9YK24</accession>
<sequence length="102" mass="11553">MEEFFPASGFFRVEGRNSGGFQDKEPHSTVHKCRQNPTDDPPKSRNSFFSKGFFQKTLLIPNPKVGTPSPKWTSESPNDTGFLDVCGSEAHQTHRRILTRLE</sequence>
<evidence type="ECO:0000313" key="5">
    <source>
        <dbReference type="Proteomes" id="UP000232188"/>
    </source>
</evidence>
<comment type="caution">
    <text evidence="2">The sequence shown here is derived from an EMBL/GenBank/DDBJ whole genome shotgun (WGS) entry which is preliminary data.</text>
</comment>
<feature type="compositionally biased region" description="Polar residues" evidence="1">
    <location>
        <begin position="70"/>
        <end position="79"/>
    </location>
</feature>
<reference evidence="4 5" key="1">
    <citation type="submission" date="2017-07" db="EMBL/GenBank/DDBJ databases">
        <title>Leptospira spp. isolated from tropical soils.</title>
        <authorList>
            <person name="Thibeaux R."/>
            <person name="Iraola G."/>
            <person name="Ferres I."/>
            <person name="Bierque E."/>
            <person name="Girault D."/>
            <person name="Soupe-Gilbert M.-E."/>
            <person name="Picardeau M."/>
            <person name="Goarant C."/>
        </authorList>
    </citation>
    <scope>NUCLEOTIDE SEQUENCE [LARGE SCALE GENOMIC DNA]</scope>
    <source>
        <strain evidence="2 5">FH2-B-C1</strain>
        <strain evidence="3 4">FH2-B-D1</strain>
    </source>
</reference>
<evidence type="ECO:0000313" key="3">
    <source>
        <dbReference type="EMBL" id="PJZ60165.1"/>
    </source>
</evidence>
<keyword evidence="4" id="KW-1185">Reference proteome</keyword>
<dbReference type="EMBL" id="NPDV01000018">
    <property type="protein sequence ID" value="PJZ51892.1"/>
    <property type="molecule type" value="Genomic_DNA"/>
</dbReference>
<evidence type="ECO:0000313" key="4">
    <source>
        <dbReference type="Proteomes" id="UP000232149"/>
    </source>
</evidence>
<gene>
    <name evidence="3" type="ORF">CH376_19805</name>
    <name evidence="2" type="ORF">CH380_17670</name>
</gene>
<name>A0A2M9YK24_9LEPT</name>
<dbReference type="Proteomes" id="UP000232188">
    <property type="component" value="Unassembled WGS sequence"/>
</dbReference>
<dbReference type="EMBL" id="NPDU01000074">
    <property type="protein sequence ID" value="PJZ60165.1"/>
    <property type="molecule type" value="Genomic_DNA"/>
</dbReference>
<feature type="region of interest" description="Disordered" evidence="1">
    <location>
        <begin position="60"/>
        <end position="85"/>
    </location>
</feature>
<feature type="region of interest" description="Disordered" evidence="1">
    <location>
        <begin position="15"/>
        <end position="47"/>
    </location>
</feature>